<feature type="domain" description="Transposase IS200-like" evidence="1">
    <location>
        <begin position="9"/>
        <end position="124"/>
    </location>
</feature>
<dbReference type="AlphaFoldDB" id="A0A1F2UH44"/>
<dbReference type="NCBIfam" id="NF047646">
    <property type="entry name" value="REP_Tyr_transpos"/>
    <property type="match status" value="1"/>
</dbReference>
<dbReference type="Gene3D" id="3.30.70.1290">
    <property type="entry name" value="Transposase IS200-like"/>
    <property type="match status" value="1"/>
</dbReference>
<dbReference type="GO" id="GO:0004803">
    <property type="term" value="F:transposase activity"/>
    <property type="evidence" value="ECO:0007669"/>
    <property type="project" value="InterPro"/>
</dbReference>
<dbReference type="Proteomes" id="UP000178086">
    <property type="component" value="Unassembled WGS sequence"/>
</dbReference>
<evidence type="ECO:0000313" key="3">
    <source>
        <dbReference type="Proteomes" id="UP000178086"/>
    </source>
</evidence>
<dbReference type="PANTHER" id="PTHR34322:SF2">
    <property type="entry name" value="TRANSPOSASE IS200-LIKE DOMAIN-CONTAINING PROTEIN"/>
    <property type="match status" value="1"/>
</dbReference>
<dbReference type="SUPFAM" id="SSF143422">
    <property type="entry name" value="Transposase IS200-like"/>
    <property type="match status" value="1"/>
</dbReference>
<dbReference type="Pfam" id="PF01797">
    <property type="entry name" value="Y1_Tnp"/>
    <property type="match status" value="1"/>
</dbReference>
<dbReference type="EMBL" id="MELI01000098">
    <property type="protein sequence ID" value="OFW32362.1"/>
    <property type="molecule type" value="Genomic_DNA"/>
</dbReference>
<dbReference type="InterPro" id="IPR036515">
    <property type="entry name" value="Transposase_17_sf"/>
</dbReference>
<dbReference type="GO" id="GO:0006313">
    <property type="term" value="P:DNA transposition"/>
    <property type="evidence" value="ECO:0007669"/>
    <property type="project" value="InterPro"/>
</dbReference>
<dbReference type="SMART" id="SM01321">
    <property type="entry name" value="Y1_Tnp"/>
    <property type="match status" value="1"/>
</dbReference>
<organism evidence="2 3">
    <name type="scientific">Candidatus Aquicultor primus</name>
    <dbReference type="NCBI Taxonomy" id="1797195"/>
    <lineage>
        <taxon>Bacteria</taxon>
        <taxon>Bacillati</taxon>
        <taxon>Actinomycetota</taxon>
        <taxon>Candidatus Aquicultoria</taxon>
        <taxon>Candidatus Aquicultorales</taxon>
        <taxon>Candidatus Aquicultoraceae</taxon>
        <taxon>Candidatus Aquicultor</taxon>
    </lineage>
</organism>
<proteinExistence type="predicted"/>
<protein>
    <recommendedName>
        <fullName evidence="1">Transposase IS200-like domain-containing protein</fullName>
    </recommendedName>
</protein>
<comment type="caution">
    <text evidence="2">The sequence shown here is derived from an EMBL/GenBank/DDBJ whole genome shotgun (WGS) entry which is preliminary data.</text>
</comment>
<dbReference type="PANTHER" id="PTHR34322">
    <property type="entry name" value="TRANSPOSASE, Y1_TNP DOMAIN-CONTAINING"/>
    <property type="match status" value="1"/>
</dbReference>
<evidence type="ECO:0000313" key="2">
    <source>
        <dbReference type="EMBL" id="OFW32362.1"/>
    </source>
</evidence>
<gene>
    <name evidence="2" type="ORF">A2074_01885</name>
</gene>
<sequence length="214" mass="25350">MGRPPRIDIAGLIYHVTARGNYRQNIFRSEADKEHYIWLLAHYQQEYGVRLFAFVLMDNHVHLLLERPQSTSLGEIVKTLHGRFSKQINRERRQVGHLFQGRFYSLIVEEDAYLLELTRYIHLNPVRAGMVESPDQYRWGSARTYLGLDYYPFIDRTYLALFGQRPQTRYEKYKAFLAEGMIQKTNPMQNIQEGRFLASLEFIKQVKQAWEASL</sequence>
<evidence type="ECO:0000259" key="1">
    <source>
        <dbReference type="SMART" id="SM01321"/>
    </source>
</evidence>
<name>A0A1F2UH44_9ACTN</name>
<accession>A0A1F2UH44</accession>
<dbReference type="InterPro" id="IPR002686">
    <property type="entry name" value="Transposase_17"/>
</dbReference>
<reference evidence="2 3" key="1">
    <citation type="journal article" date="2016" name="Nat. Commun.">
        <title>Thousands of microbial genomes shed light on interconnected biogeochemical processes in an aquifer system.</title>
        <authorList>
            <person name="Anantharaman K."/>
            <person name="Brown C.T."/>
            <person name="Hug L.A."/>
            <person name="Sharon I."/>
            <person name="Castelle C.J."/>
            <person name="Probst A.J."/>
            <person name="Thomas B.C."/>
            <person name="Singh A."/>
            <person name="Wilkins M.J."/>
            <person name="Karaoz U."/>
            <person name="Brodie E.L."/>
            <person name="Williams K.H."/>
            <person name="Hubbard S.S."/>
            <person name="Banfield J.F."/>
        </authorList>
    </citation>
    <scope>NUCLEOTIDE SEQUENCE [LARGE SCALE GENOMIC DNA]</scope>
</reference>
<dbReference type="GO" id="GO:0003677">
    <property type="term" value="F:DNA binding"/>
    <property type="evidence" value="ECO:0007669"/>
    <property type="project" value="InterPro"/>
</dbReference>